<dbReference type="EMBL" id="AEPE02000003">
    <property type="protein sequence ID" value="EFZ37371.1"/>
    <property type="molecule type" value="Genomic_DNA"/>
</dbReference>
<dbReference type="InterPro" id="IPR025896">
    <property type="entry name" value="Spi_Prtas-inh"/>
</dbReference>
<keyword evidence="9" id="KW-1185">Reference proteome</keyword>
<evidence type="ECO:0000313" key="9">
    <source>
        <dbReference type="Proteomes" id="UP000005580"/>
    </source>
</evidence>
<accession>E7RNS8</accession>
<keyword evidence="3" id="KW-0732">Signal</keyword>
<dbReference type="Pfam" id="PF01640">
    <property type="entry name" value="Peptidase_C10"/>
    <property type="match status" value="1"/>
</dbReference>
<evidence type="ECO:0000256" key="2">
    <source>
        <dbReference type="ARBA" id="ARBA00022670"/>
    </source>
</evidence>
<protein>
    <submittedName>
        <fullName evidence="8">Peptidase C10 family</fullName>
    </submittedName>
</protein>
<gene>
    <name evidence="8" type="ORF">HMPREF0663_10829</name>
</gene>
<evidence type="ECO:0000259" key="7">
    <source>
        <dbReference type="Pfam" id="PF13734"/>
    </source>
</evidence>
<evidence type="ECO:0000256" key="1">
    <source>
        <dbReference type="ARBA" id="ARBA00009693"/>
    </source>
</evidence>
<keyword evidence="4" id="KW-0378">Hydrolase</keyword>
<evidence type="ECO:0000313" key="8">
    <source>
        <dbReference type="EMBL" id="EFZ37371.1"/>
    </source>
</evidence>
<feature type="active site" description="Nucleophile" evidence="6">
    <location>
        <position position="157"/>
    </location>
</feature>
<feature type="domain" description="Spi protease inhibitor" evidence="7">
    <location>
        <begin position="15"/>
        <end position="105"/>
    </location>
</feature>
<proteinExistence type="inferred from homology"/>
<evidence type="ECO:0000256" key="4">
    <source>
        <dbReference type="ARBA" id="ARBA00022801"/>
    </source>
</evidence>
<name>E7RNS8_9BACT</name>
<reference evidence="8" key="1">
    <citation type="submission" date="2011-01" db="EMBL/GenBank/DDBJ databases">
        <authorList>
            <person name="Muzny D."/>
            <person name="Qin X."/>
            <person name="Buhay C."/>
            <person name="Dugan-Rocha S."/>
            <person name="Ding Y."/>
            <person name="Chen G."/>
            <person name="Hawes A."/>
            <person name="Holder M."/>
            <person name="Jhangiani S."/>
            <person name="Johnson A."/>
            <person name="Khan Z."/>
            <person name="Li Z."/>
            <person name="Liu W."/>
            <person name="Liu X."/>
            <person name="Perez L."/>
            <person name="Shen H."/>
            <person name="Wang Q."/>
            <person name="Watt J."/>
            <person name="Xi L."/>
            <person name="Xin Y."/>
            <person name="Zhou J."/>
            <person name="Deng J."/>
            <person name="Jiang H."/>
            <person name="Liu Y."/>
            <person name="Qu J."/>
            <person name="Song X.-Z."/>
            <person name="Zhang L."/>
            <person name="Villasana D."/>
            <person name="Johnson A."/>
            <person name="Liu J."/>
            <person name="Liyanage D."/>
            <person name="Lorensuhewa L."/>
            <person name="Robinson T."/>
            <person name="Song A."/>
            <person name="Song B.-B."/>
            <person name="Dinh H."/>
            <person name="Thornton R."/>
            <person name="Coyle M."/>
            <person name="Francisco L."/>
            <person name="Jackson L."/>
            <person name="Javaid M."/>
            <person name="Korchina V."/>
            <person name="Kovar C."/>
            <person name="Mata R."/>
            <person name="Mathew T."/>
            <person name="Ngo R."/>
            <person name="Nguyen L."/>
            <person name="Nguyen N."/>
            <person name="Okwuonu G."/>
            <person name="Ongeri F."/>
            <person name="Pham C."/>
            <person name="Simmons D."/>
            <person name="Wilczek-Boney K."/>
            <person name="Hale W."/>
            <person name="Jakkamsetti A."/>
            <person name="Pham P."/>
            <person name="Ruth R."/>
            <person name="San Lucas F."/>
            <person name="Warren J."/>
            <person name="Zhang J."/>
            <person name="Zhao Z."/>
            <person name="Zhou C."/>
            <person name="Zhu D."/>
            <person name="Lee S."/>
            <person name="Bess C."/>
            <person name="Blankenburg K."/>
            <person name="Forbes L."/>
            <person name="Fu Q."/>
            <person name="Gubbala S."/>
            <person name="Hirani K."/>
            <person name="Jayaseelan J.C."/>
            <person name="Lara F."/>
            <person name="Munidasa M."/>
            <person name="Palculict T."/>
            <person name="Patil S."/>
            <person name="Pu L.-L."/>
            <person name="Saada N."/>
            <person name="Tang L."/>
            <person name="Weissenberger G."/>
            <person name="Zhu Y."/>
            <person name="Hemphill L."/>
            <person name="Shang Y."/>
            <person name="Youmans B."/>
            <person name="Ayvaz T."/>
            <person name="Ross M."/>
            <person name="Santibanez J."/>
            <person name="Aqrawi P."/>
            <person name="Gross S."/>
            <person name="Joshi V."/>
            <person name="Fowler G."/>
            <person name="Nazareth L."/>
            <person name="Reid J."/>
            <person name="Worley K."/>
            <person name="Petrosino J."/>
            <person name="Highlander S."/>
            <person name="Gibbs R."/>
        </authorList>
    </citation>
    <scope>NUCLEOTIDE SEQUENCE [LARGE SCALE GENOMIC DNA]</scope>
    <source>
        <strain evidence="8">ATCC 33269</strain>
    </source>
</reference>
<dbReference type="SUPFAM" id="SSF54001">
    <property type="entry name" value="Cysteine proteinases"/>
    <property type="match status" value="1"/>
</dbReference>
<organism evidence="8 9">
    <name type="scientific">Hoylesella oralis ATCC 33269</name>
    <dbReference type="NCBI Taxonomy" id="873533"/>
    <lineage>
        <taxon>Bacteria</taxon>
        <taxon>Pseudomonadati</taxon>
        <taxon>Bacteroidota</taxon>
        <taxon>Bacteroidia</taxon>
        <taxon>Bacteroidales</taxon>
        <taxon>Prevotellaceae</taxon>
        <taxon>Hoylesella</taxon>
    </lineage>
</organism>
<evidence type="ECO:0000256" key="5">
    <source>
        <dbReference type="ARBA" id="ARBA00022807"/>
    </source>
</evidence>
<dbReference type="InterPro" id="IPR000200">
    <property type="entry name" value="Peptidase_C10"/>
</dbReference>
<dbReference type="Pfam" id="PF13734">
    <property type="entry name" value="Inhibitor_I69"/>
    <property type="match status" value="1"/>
</dbReference>
<sequence>MLLILCCAATVSLWANPIDKDDAKRIAAKYLAHPKLQQKRYFTRGSAGNEPPAYYLFNNADGNGFVVVSGEDRLNEVVGYGDHASVTGREMPEQLQALLSSYTQVVDAVRSGKIQPAKQQPLAYAKVAPLIRTRWGQRGPYALYTPKDGGSHTLTGCVATAIAQVMYYHNWPLRRPKSHPVVKQELAQLQENYLWSEMKRTYYQAENDMSVSAVATLMRDIGHYVGMTYSLSGSGAYVSNAAYAVRDSFDYSVSYLQKNTLPAGEYRQSIMNELAKGYPVLASGGSHAWVFDGYDENGYLHCNFGWNGYYDGYFDVNTISLAQVGDGGSDGLYWIMQEAILMHPNNSMHERFEHTSNKLALYGNGRLYFDRTTVKRNEHLTANLHNVCVKGLAERQTNLFTGNVGLGIYDSKGKQLKVIPSPNADRELTGYSQLISISDWDIDLTELDNGEYNIVPMGRELLKKPDVYVDWQPIDERYAVRVVLTQDEIVVGGNNGRPALSMVKQPEVLTPLYENISTSGSVMLHVNNPTALEIRGKLHVCFKRIDKSETYTAVIGGKNVVAEKLGTTEWLVSLPTSYMKDNAFTSLPAGKYYLSFYVEYQDIQGQTLNIDIENDRQFQIEVLSQPTNSLVSIKQLYYRIGESVTFKQVFDIDTPDAFSFAVAAETIANAGSSGYNGKLYYRLQDLADGSSVEAGSADNVWFPLNTGNDIPKTVVYFDLSKLKEGHNYEVYVEIEVNGKRIDVWNNHSRRRQLSVVKQGGTTAIDDITVPKKAKTIVYNLQGMRIDQPVDRLPKGLYIIDGKKTVIR</sequence>
<comment type="similarity">
    <text evidence="1">Belongs to the peptidase C10 family.</text>
</comment>
<evidence type="ECO:0000256" key="3">
    <source>
        <dbReference type="ARBA" id="ARBA00022729"/>
    </source>
</evidence>
<evidence type="ECO:0000256" key="6">
    <source>
        <dbReference type="PIRSR" id="PIRSR600200-1"/>
    </source>
</evidence>
<dbReference type="InterPro" id="IPR044934">
    <property type="entry name" value="Streptopain_sf"/>
</dbReference>
<dbReference type="GO" id="GO:0006508">
    <property type="term" value="P:proteolysis"/>
    <property type="evidence" value="ECO:0007669"/>
    <property type="project" value="UniProtKB-KW"/>
</dbReference>
<dbReference type="AlphaFoldDB" id="E7RNS8"/>
<dbReference type="InterPro" id="IPR038765">
    <property type="entry name" value="Papain-like_cys_pep_sf"/>
</dbReference>
<comment type="caution">
    <text evidence="8">The sequence shown here is derived from an EMBL/GenBank/DDBJ whole genome shotgun (WGS) entry which is preliminary data.</text>
</comment>
<dbReference type="Proteomes" id="UP000005580">
    <property type="component" value="Unassembled WGS sequence"/>
</dbReference>
<dbReference type="HOGENOM" id="CLU_009978_0_0_10"/>
<dbReference type="STRING" id="28134.SAMN05444288_0103"/>
<keyword evidence="2" id="KW-0645">Protease</keyword>
<dbReference type="GO" id="GO:0008234">
    <property type="term" value="F:cysteine-type peptidase activity"/>
    <property type="evidence" value="ECO:0007669"/>
    <property type="project" value="UniProtKB-KW"/>
</dbReference>
<dbReference type="PRINTS" id="PR00797">
    <property type="entry name" value="STREPTOPAIN"/>
</dbReference>
<feature type="active site" description="Proton acceptor" evidence="6">
    <location>
        <position position="287"/>
    </location>
</feature>
<keyword evidence="5" id="KW-0788">Thiol protease</keyword>
<dbReference type="Gene3D" id="3.90.70.50">
    <property type="entry name" value="Peptidase C10, streptopain"/>
    <property type="match status" value="1"/>
</dbReference>